<organism evidence="1 2">
    <name type="scientific">Candidatus Muproteobacteria bacterium RIFCSPHIGHO2_01_FULL_65_16</name>
    <dbReference type="NCBI Taxonomy" id="1817764"/>
    <lineage>
        <taxon>Bacteria</taxon>
        <taxon>Pseudomonadati</taxon>
        <taxon>Pseudomonadota</taxon>
        <taxon>Candidatus Muproteobacteria</taxon>
    </lineage>
</organism>
<accession>A0A1F6TM45</accession>
<gene>
    <name evidence="1" type="ORF">A2637_07825</name>
</gene>
<proteinExistence type="predicted"/>
<protein>
    <submittedName>
        <fullName evidence="1">Uncharacterized protein</fullName>
    </submittedName>
</protein>
<name>A0A1F6TM45_9PROT</name>
<evidence type="ECO:0000313" key="1">
    <source>
        <dbReference type="EMBL" id="OGI46172.1"/>
    </source>
</evidence>
<sequence>MSTNPDTLRQRLHELADQLPADATWDDVIEEARFRKAVEAGLAAADRGAFATEDEVKSAFARWYVKA</sequence>
<dbReference type="AlphaFoldDB" id="A0A1F6TM45"/>
<comment type="caution">
    <text evidence="1">The sequence shown here is derived from an EMBL/GenBank/DDBJ whole genome shotgun (WGS) entry which is preliminary data.</text>
</comment>
<dbReference type="EMBL" id="MFSY01000053">
    <property type="protein sequence ID" value="OGI46172.1"/>
    <property type="molecule type" value="Genomic_DNA"/>
</dbReference>
<dbReference type="Proteomes" id="UP000179360">
    <property type="component" value="Unassembled WGS sequence"/>
</dbReference>
<reference evidence="1 2" key="1">
    <citation type="journal article" date="2016" name="Nat. Commun.">
        <title>Thousands of microbial genomes shed light on interconnected biogeochemical processes in an aquifer system.</title>
        <authorList>
            <person name="Anantharaman K."/>
            <person name="Brown C.T."/>
            <person name="Hug L.A."/>
            <person name="Sharon I."/>
            <person name="Castelle C.J."/>
            <person name="Probst A.J."/>
            <person name="Thomas B.C."/>
            <person name="Singh A."/>
            <person name="Wilkins M.J."/>
            <person name="Karaoz U."/>
            <person name="Brodie E.L."/>
            <person name="Williams K.H."/>
            <person name="Hubbard S.S."/>
            <person name="Banfield J.F."/>
        </authorList>
    </citation>
    <scope>NUCLEOTIDE SEQUENCE [LARGE SCALE GENOMIC DNA]</scope>
</reference>
<evidence type="ECO:0000313" key="2">
    <source>
        <dbReference type="Proteomes" id="UP000179360"/>
    </source>
</evidence>